<protein>
    <submittedName>
        <fullName evidence="2">ATP synthase F0 subunit 8</fullName>
    </submittedName>
</protein>
<accession>A0A9E8ADU1</accession>
<proteinExistence type="predicted"/>
<keyword evidence="2" id="KW-0496">Mitochondrion</keyword>
<name>A0A9E8ADU1_9CHEL</name>
<reference evidence="2" key="1">
    <citation type="journal article" date="2022" name="Polar Biol.">
        <title>Mitochondrial genomes provide insight into interfamilial relationships within Pycnogonida.</title>
        <authorList>
            <person name="Zehnpfennig J.R."/>
            <person name="Varney R.M."/>
            <person name="Halanych K.M."/>
            <person name="Mahon A.R."/>
        </authorList>
    </citation>
    <scope>NUCLEOTIDE SEQUENCE</scope>
</reference>
<keyword evidence="1" id="KW-0472">Membrane</keyword>
<gene>
    <name evidence="2" type="primary">atp8</name>
</gene>
<geneLocation type="mitochondrion" evidence="2"/>
<keyword evidence="1" id="KW-0812">Transmembrane</keyword>
<sequence length="51" mass="6258">MPQMMPLNWMLISFLMLLIILMIFINVNFTPKPMVNFKKGKKLLKKNFWQW</sequence>
<evidence type="ECO:0000256" key="1">
    <source>
        <dbReference type="SAM" id="Phobius"/>
    </source>
</evidence>
<dbReference type="EMBL" id="OK649914">
    <property type="protein sequence ID" value="UZA61290.1"/>
    <property type="molecule type" value="Genomic_DNA"/>
</dbReference>
<organism evidence="2">
    <name type="scientific">Rhynchothorax sp. JZ-2022</name>
    <dbReference type="NCBI Taxonomy" id="2992009"/>
    <lineage>
        <taxon>Eukaryota</taxon>
        <taxon>Metazoa</taxon>
        <taxon>Ecdysozoa</taxon>
        <taxon>Arthropoda</taxon>
        <taxon>Chelicerata</taxon>
        <taxon>Pycnogonida</taxon>
        <taxon>Pantopoda</taxon>
        <taxon>Rhynchothorax</taxon>
    </lineage>
</organism>
<feature type="transmembrane region" description="Helical" evidence="1">
    <location>
        <begin position="6"/>
        <end position="29"/>
    </location>
</feature>
<keyword evidence="1" id="KW-1133">Transmembrane helix</keyword>
<dbReference type="AlphaFoldDB" id="A0A9E8ADU1"/>
<evidence type="ECO:0000313" key="2">
    <source>
        <dbReference type="EMBL" id="UZA61290.1"/>
    </source>
</evidence>